<protein>
    <submittedName>
        <fullName evidence="1">Copper chaperone CopZ</fullName>
    </submittedName>
</protein>
<dbReference type="Proteomes" id="UP001228504">
    <property type="component" value="Unassembled WGS sequence"/>
</dbReference>
<dbReference type="Pfam" id="PF19991">
    <property type="entry name" value="HMA_2"/>
    <property type="match status" value="1"/>
</dbReference>
<evidence type="ECO:0000313" key="2">
    <source>
        <dbReference type="Proteomes" id="UP001228504"/>
    </source>
</evidence>
<dbReference type="EMBL" id="JAUSUF010000017">
    <property type="protein sequence ID" value="MDQ0151074.1"/>
    <property type="molecule type" value="Genomic_DNA"/>
</dbReference>
<dbReference type="RefSeq" id="WP_307488032.1">
    <property type="nucleotide sequence ID" value="NZ_JAUSUF010000017.1"/>
</dbReference>
<name>A0ABT9UXU8_9FIRM</name>
<reference evidence="1 2" key="1">
    <citation type="submission" date="2023-07" db="EMBL/GenBank/DDBJ databases">
        <title>Genomic Encyclopedia of Type Strains, Phase IV (KMG-IV): sequencing the most valuable type-strain genomes for metagenomic binning, comparative biology and taxonomic classification.</title>
        <authorList>
            <person name="Goeker M."/>
        </authorList>
    </citation>
    <scope>NUCLEOTIDE SEQUENCE [LARGE SCALE GENOMIC DNA]</scope>
    <source>
        <strain evidence="1 2">DSM 20694</strain>
    </source>
</reference>
<organism evidence="1 2">
    <name type="scientific">Eubacterium multiforme</name>
    <dbReference type="NCBI Taxonomy" id="83339"/>
    <lineage>
        <taxon>Bacteria</taxon>
        <taxon>Bacillati</taxon>
        <taxon>Bacillota</taxon>
        <taxon>Clostridia</taxon>
        <taxon>Eubacteriales</taxon>
        <taxon>Eubacteriaceae</taxon>
        <taxon>Eubacterium</taxon>
    </lineage>
</organism>
<comment type="caution">
    <text evidence="1">The sequence shown here is derived from an EMBL/GenBank/DDBJ whole genome shotgun (WGS) entry which is preliminary data.</text>
</comment>
<keyword evidence="2" id="KW-1185">Reference proteome</keyword>
<evidence type="ECO:0000313" key="1">
    <source>
        <dbReference type="EMBL" id="MDQ0151074.1"/>
    </source>
</evidence>
<proteinExistence type="predicted"/>
<gene>
    <name evidence="1" type="ORF">J2S18_003050</name>
</gene>
<sequence>MLKKMVIHQLTKLKVSHSMPGRIRFKMSSLKMIPEQYMAYEKFLKQAIKKLNGVENIEINNLTGSILITYDINKLYEKKLLKWIDIVREIGIKNYDLIEKYGESNLNYVVKTIEQQLDENLKTM</sequence>
<accession>A0ABT9UXU8</accession>